<reference evidence="9" key="1">
    <citation type="submission" date="2015-11" db="EMBL/GenBank/DDBJ databases">
        <authorList>
            <person name="Varghese N."/>
        </authorList>
    </citation>
    <scope>NUCLEOTIDE SEQUENCE [LARGE SCALE GENOMIC DNA]</scope>
    <source>
        <strain evidence="9">JGI-23</strain>
    </source>
</reference>
<feature type="transmembrane region" description="Helical" evidence="6">
    <location>
        <begin position="249"/>
        <end position="271"/>
    </location>
</feature>
<evidence type="ECO:0000256" key="6">
    <source>
        <dbReference type="SAM" id="Phobius"/>
    </source>
</evidence>
<dbReference type="InterPro" id="IPR013525">
    <property type="entry name" value="ABC2_TM"/>
</dbReference>
<sequence>MKKILTIAWWEYITKVRTKAFLISIVLMPLFIFVFSILPRVLVERADTEQKTIGVVDLTGWVFEKFEKKLLGEFKLPDGRPNYKLIKISSENFDESDINRIKKFANELVVSGKIEAYLIIPKNFEDSLSFQYIGQNVGNIKDIERFRSSLQEIVIGEKLQRYGVKKDEVAQIIKSVKYSTVKISKKGEEEKTDFIGVFFSSYIFILALMILIITGGQMLIRSVVEEKSNRVIEILLSSCTANQLMAGKIIGLGMVGLTQMFIWAIVGFYFLSGYALTSINFELLLISLIYFILGYLFYSALFVAIGAPVNSEYEAQQIAGYVSMLLVLPIAFAFLIMQNPDLYWIKILSFIPLFTPSFMVARIPIKMPAPWEIIGTILILAVSVVAMIWVAGRIFRIAILSYGKFPTFKELISWVKTK</sequence>
<evidence type="ECO:0000313" key="8">
    <source>
        <dbReference type="EMBL" id="CUS97519.1"/>
    </source>
</evidence>
<dbReference type="GO" id="GO:0005886">
    <property type="term" value="C:plasma membrane"/>
    <property type="evidence" value="ECO:0007669"/>
    <property type="project" value="UniProtKB-SubCell"/>
</dbReference>
<dbReference type="GO" id="GO:0140359">
    <property type="term" value="F:ABC-type transporter activity"/>
    <property type="evidence" value="ECO:0007669"/>
    <property type="project" value="InterPro"/>
</dbReference>
<accession>A0A0P1MPA7</accession>
<dbReference type="PANTHER" id="PTHR30294">
    <property type="entry name" value="MEMBRANE COMPONENT OF ABC TRANSPORTER YHHJ-RELATED"/>
    <property type="match status" value="1"/>
</dbReference>
<feature type="transmembrane region" description="Helical" evidence="6">
    <location>
        <begin position="343"/>
        <end position="361"/>
    </location>
</feature>
<dbReference type="AlphaFoldDB" id="A0A0P1MPA7"/>
<dbReference type="Pfam" id="PF12698">
    <property type="entry name" value="ABC2_membrane_3"/>
    <property type="match status" value="1"/>
</dbReference>
<evidence type="ECO:0000313" key="9">
    <source>
        <dbReference type="Proteomes" id="UP000199197"/>
    </source>
</evidence>
<evidence type="ECO:0000256" key="2">
    <source>
        <dbReference type="ARBA" id="ARBA00022475"/>
    </source>
</evidence>
<feature type="transmembrane region" description="Helical" evidence="6">
    <location>
        <begin position="318"/>
        <end position="336"/>
    </location>
</feature>
<protein>
    <submittedName>
        <fullName evidence="8">ABC-2 type transport system permease protein</fullName>
    </submittedName>
</protein>
<dbReference type="Proteomes" id="UP000199197">
    <property type="component" value="Unassembled WGS sequence"/>
</dbReference>
<dbReference type="InterPro" id="IPR051449">
    <property type="entry name" value="ABC-2_transporter_component"/>
</dbReference>
<dbReference type="RefSeq" id="WP_092347413.1">
    <property type="nucleotide sequence ID" value="NZ_CZVW01000003.1"/>
</dbReference>
<proteinExistence type="predicted"/>
<evidence type="ECO:0000256" key="5">
    <source>
        <dbReference type="ARBA" id="ARBA00023136"/>
    </source>
</evidence>
<feature type="transmembrane region" description="Helical" evidence="6">
    <location>
        <begin position="20"/>
        <end position="43"/>
    </location>
</feature>
<dbReference type="EMBL" id="CZVW01000003">
    <property type="protein sequence ID" value="CUS97519.1"/>
    <property type="molecule type" value="Genomic_DNA"/>
</dbReference>
<comment type="subcellular location">
    <subcellularLocation>
        <location evidence="1">Cell membrane</location>
        <topology evidence="1">Multi-pass membrane protein</topology>
    </subcellularLocation>
</comment>
<dbReference type="Gene3D" id="3.40.190.10">
    <property type="entry name" value="Periplasmic binding protein-like II"/>
    <property type="match status" value="1"/>
</dbReference>
<feature type="domain" description="ABC-2 type transporter transmembrane" evidence="7">
    <location>
        <begin position="19"/>
        <end position="391"/>
    </location>
</feature>
<feature type="transmembrane region" description="Helical" evidence="6">
    <location>
        <begin position="283"/>
        <end position="306"/>
    </location>
</feature>
<keyword evidence="2" id="KW-1003">Cell membrane</keyword>
<evidence type="ECO:0000256" key="4">
    <source>
        <dbReference type="ARBA" id="ARBA00022989"/>
    </source>
</evidence>
<keyword evidence="4 6" id="KW-1133">Transmembrane helix</keyword>
<keyword evidence="3 6" id="KW-0812">Transmembrane</keyword>
<gene>
    <name evidence="8" type="ORF">JGI23_00304</name>
</gene>
<name>A0A0P1MPA7_9BACT</name>
<evidence type="ECO:0000256" key="3">
    <source>
        <dbReference type="ARBA" id="ARBA00022692"/>
    </source>
</evidence>
<keyword evidence="5 6" id="KW-0472">Membrane</keyword>
<dbReference type="PANTHER" id="PTHR30294:SF29">
    <property type="entry name" value="MULTIDRUG ABC TRANSPORTER PERMEASE YBHS-RELATED"/>
    <property type="match status" value="1"/>
</dbReference>
<organism evidence="8 9">
    <name type="scientific">Candidatus Chryseopegocella kryptomonas</name>
    <dbReference type="NCBI Taxonomy" id="1633643"/>
    <lineage>
        <taxon>Bacteria</taxon>
        <taxon>Pseudomonadati</taxon>
        <taxon>Candidatus Kryptoniota</taxon>
        <taxon>Candidatus Chryseopegocella</taxon>
    </lineage>
</organism>
<feature type="transmembrane region" description="Helical" evidence="6">
    <location>
        <begin position="373"/>
        <end position="395"/>
    </location>
</feature>
<dbReference type="OrthoDB" id="9768837at2"/>
<evidence type="ECO:0000259" key="7">
    <source>
        <dbReference type="Pfam" id="PF12698"/>
    </source>
</evidence>
<feature type="transmembrane region" description="Helical" evidence="6">
    <location>
        <begin position="194"/>
        <end position="220"/>
    </location>
</feature>
<evidence type="ECO:0000256" key="1">
    <source>
        <dbReference type="ARBA" id="ARBA00004651"/>
    </source>
</evidence>
<keyword evidence="9" id="KW-1185">Reference proteome</keyword>